<dbReference type="InterPro" id="IPR033369">
    <property type="entry name" value="C19orf12"/>
</dbReference>
<evidence type="ECO:0000313" key="3">
    <source>
        <dbReference type="Proteomes" id="UP000549091"/>
    </source>
</evidence>
<dbReference type="EMBL" id="VZSU01001235">
    <property type="protein sequence ID" value="NWZ96270.1"/>
    <property type="molecule type" value="Genomic_DNA"/>
</dbReference>
<proteinExistence type="inferred from homology"/>
<gene>
    <name evidence="2" type="primary">Cs012_1</name>
    <name evidence="2" type="ORF">NESACU_R11319</name>
</gene>
<evidence type="ECO:0000256" key="1">
    <source>
        <dbReference type="ARBA" id="ARBA00029457"/>
    </source>
</evidence>
<sequence>LGGTVGGFIGWMASEDFKSVPQILKELSPAEKQKLCADVMAALKNFGWTDAAQLIKLVMLNSPIKDKVLGVLSTYITNKLKAKPNYRK</sequence>
<name>A0A7K7RY27_9PASS</name>
<comment type="similarity">
    <text evidence="1">Belongs to the C19orf12 family.</text>
</comment>
<organism evidence="2 3">
    <name type="scientific">Nesospiza acunhae</name>
    <dbReference type="NCBI Taxonomy" id="381881"/>
    <lineage>
        <taxon>Eukaryota</taxon>
        <taxon>Metazoa</taxon>
        <taxon>Chordata</taxon>
        <taxon>Craniata</taxon>
        <taxon>Vertebrata</taxon>
        <taxon>Euteleostomi</taxon>
        <taxon>Archelosauria</taxon>
        <taxon>Archosauria</taxon>
        <taxon>Dinosauria</taxon>
        <taxon>Saurischia</taxon>
        <taxon>Theropoda</taxon>
        <taxon>Coelurosauria</taxon>
        <taxon>Aves</taxon>
        <taxon>Neognathae</taxon>
        <taxon>Neoaves</taxon>
        <taxon>Telluraves</taxon>
        <taxon>Australaves</taxon>
        <taxon>Passeriformes</taxon>
        <taxon>Thraupidae</taxon>
        <taxon>Nesospiza</taxon>
    </lineage>
</organism>
<dbReference type="Proteomes" id="UP000549091">
    <property type="component" value="Unassembled WGS sequence"/>
</dbReference>
<evidence type="ECO:0000313" key="2">
    <source>
        <dbReference type="EMBL" id="NWZ96270.1"/>
    </source>
</evidence>
<reference evidence="2 3" key="1">
    <citation type="submission" date="2019-09" db="EMBL/GenBank/DDBJ databases">
        <title>Bird 10,000 Genomes (B10K) Project - Family phase.</title>
        <authorList>
            <person name="Zhang G."/>
        </authorList>
    </citation>
    <scope>NUCLEOTIDE SEQUENCE [LARGE SCALE GENOMIC DNA]</scope>
    <source>
        <strain evidence="2">OUT-0053</strain>
        <tissue evidence="2">Muscle</tissue>
    </source>
</reference>
<protein>
    <submittedName>
        <fullName evidence="2">CS012 protein</fullName>
    </submittedName>
</protein>
<feature type="non-terminal residue" evidence="2">
    <location>
        <position position="1"/>
    </location>
</feature>
<accession>A0A7K7RY27</accession>
<dbReference type="AlphaFoldDB" id="A0A7K7RY27"/>
<comment type="caution">
    <text evidence="2">The sequence shown here is derived from an EMBL/GenBank/DDBJ whole genome shotgun (WGS) entry which is preliminary data.</text>
</comment>
<dbReference type="Pfam" id="PF20721">
    <property type="entry name" value="C19orf12"/>
    <property type="match status" value="1"/>
</dbReference>
<feature type="non-terminal residue" evidence="2">
    <location>
        <position position="88"/>
    </location>
</feature>
<dbReference type="PANTHER" id="PTHR31493:SF1">
    <property type="entry name" value="PROTEIN C19ORF12"/>
    <property type="match status" value="1"/>
</dbReference>
<dbReference type="PANTHER" id="PTHR31493">
    <property type="entry name" value="NAZO FAMILY MEMBER"/>
    <property type="match status" value="1"/>
</dbReference>
<keyword evidence="3" id="KW-1185">Reference proteome</keyword>